<comment type="caution">
    <text evidence="2">The sequence shown here is derived from an EMBL/GenBank/DDBJ whole genome shotgun (WGS) entry which is preliminary data.</text>
</comment>
<sequence>MKKKYISPKVDVIKTRLESEILAGSNIGGGIDEGSNAKTHDFDLDDFTDESMWGDETDGNN</sequence>
<feature type="region of interest" description="Disordered" evidence="1">
    <location>
        <begin position="25"/>
        <end position="61"/>
    </location>
</feature>
<dbReference type="AlphaFoldDB" id="D1W7M3"/>
<organism evidence="2 3">
    <name type="scientific">Hoylesella buccalis ATCC 35310</name>
    <dbReference type="NCBI Taxonomy" id="679190"/>
    <lineage>
        <taxon>Bacteria</taxon>
        <taxon>Pseudomonadati</taxon>
        <taxon>Bacteroidota</taxon>
        <taxon>Bacteroidia</taxon>
        <taxon>Bacteroidales</taxon>
        <taxon>Prevotellaceae</taxon>
        <taxon>Hoylesella</taxon>
    </lineage>
</organism>
<feature type="compositionally biased region" description="Acidic residues" evidence="1">
    <location>
        <begin position="43"/>
        <end position="61"/>
    </location>
</feature>
<reference evidence="2 3" key="1">
    <citation type="submission" date="2009-12" db="EMBL/GenBank/DDBJ databases">
        <title>Genome Sequence of Prevotella buccalis ATCC 35310.</title>
        <authorList>
            <person name="Durkin A.S."/>
            <person name="Madupu R."/>
            <person name="Torralba M."/>
            <person name="Methe B."/>
            <person name="Sutton G."/>
            <person name="Strausberg R.L."/>
            <person name="Nelson K.E."/>
        </authorList>
    </citation>
    <scope>NUCLEOTIDE SEQUENCE [LARGE SCALE GENOMIC DNA]</scope>
    <source>
        <strain evidence="2 3">ATCC 35310</strain>
    </source>
</reference>
<name>D1W7M3_9BACT</name>
<keyword evidence="3" id="KW-1185">Reference proteome</keyword>
<gene>
    <name evidence="2" type="ORF">HMPREF0650_1918</name>
</gene>
<proteinExistence type="predicted"/>
<protein>
    <submittedName>
        <fullName evidence="2">Uncharacterized protein</fullName>
    </submittedName>
</protein>
<dbReference type="Proteomes" id="UP000005283">
    <property type="component" value="Unassembled WGS sequence"/>
</dbReference>
<evidence type="ECO:0000256" key="1">
    <source>
        <dbReference type="SAM" id="MobiDB-lite"/>
    </source>
</evidence>
<dbReference type="EMBL" id="ADEG01000087">
    <property type="protein sequence ID" value="EFA91438.1"/>
    <property type="molecule type" value="Genomic_DNA"/>
</dbReference>
<accession>D1W7M3</accession>
<evidence type="ECO:0000313" key="3">
    <source>
        <dbReference type="Proteomes" id="UP000005283"/>
    </source>
</evidence>
<evidence type="ECO:0000313" key="2">
    <source>
        <dbReference type="EMBL" id="EFA91438.1"/>
    </source>
</evidence>